<dbReference type="EMBL" id="FAOO01000007">
    <property type="protein sequence ID" value="CUU05428.1"/>
    <property type="molecule type" value="Genomic_DNA"/>
</dbReference>
<accession>A0A0S4N2C5</accession>
<dbReference type="OrthoDB" id="9793289at2"/>
<dbReference type="STRING" id="1643428.GCA_001442855_01225"/>
<proteinExistence type="predicted"/>
<dbReference type="NCBIfam" id="NF033709">
    <property type="entry name" value="PorV_fam"/>
    <property type="match status" value="1"/>
</dbReference>
<evidence type="ECO:0008006" key="3">
    <source>
        <dbReference type="Google" id="ProtNLM"/>
    </source>
</evidence>
<gene>
    <name evidence="1" type="ORF">JGI1_01252</name>
</gene>
<sequence>MKKIIFIFLITLKFVAVSGGKSNFNFLTIGIDAKAVSMGDAVVSSPISFGFIYYNPAILSMIESPSVMLSYRNWMVDGDILYSAIGIKNKFINMALSLHTLIISHIELREKPGDPISYFSARDMAISFSISPNFKSKFKIGLTTKYILEKIYVYETNTLSADLGFLYTLNLKEFELNLGGAIRNIGIPSSIVSFGASTKYATNFAKLLLTSELRYRTLEKRFLYGFGSSFEFNSILNFQVGYEFGLYVHSFKFGLGVKVAKFIVNYAYSPFDYSLPSSHTLSLIYKL</sequence>
<dbReference type="Proteomes" id="UP000320623">
    <property type="component" value="Unassembled WGS sequence"/>
</dbReference>
<protein>
    <recommendedName>
        <fullName evidence="3">PorV/PorQ family protein</fullName>
    </recommendedName>
</protein>
<keyword evidence="2" id="KW-1185">Reference proteome</keyword>
<dbReference type="AlphaFoldDB" id="A0A0S4N2C5"/>
<dbReference type="RefSeq" id="WP_140944994.1">
    <property type="nucleotide sequence ID" value="NZ_FAOO01000007.1"/>
</dbReference>
<dbReference type="Gene3D" id="2.40.160.60">
    <property type="entry name" value="Outer membrane protein transport protein (OMPP1/FadL/TodX)"/>
    <property type="match status" value="1"/>
</dbReference>
<evidence type="ECO:0000313" key="2">
    <source>
        <dbReference type="Proteomes" id="UP000320623"/>
    </source>
</evidence>
<reference evidence="2" key="1">
    <citation type="submission" date="2015-11" db="EMBL/GenBank/DDBJ databases">
        <authorList>
            <person name="Varghese N."/>
        </authorList>
    </citation>
    <scope>NUCLEOTIDE SEQUENCE [LARGE SCALE GENOMIC DNA]</scope>
</reference>
<organism evidence="1 2">
    <name type="scientific">Candidatus Thermokryptus mobilis</name>
    <dbReference type="NCBI Taxonomy" id="1643428"/>
    <lineage>
        <taxon>Bacteria</taxon>
        <taxon>Pseudomonadati</taxon>
        <taxon>Candidatus Kryptoniota</taxon>
        <taxon>Candidatus Thermokryptus</taxon>
    </lineage>
</organism>
<evidence type="ECO:0000313" key="1">
    <source>
        <dbReference type="EMBL" id="CUU05428.1"/>
    </source>
</evidence>
<name>A0A0S4N2C5_9BACT</name>